<keyword evidence="3" id="KW-1185">Reference proteome</keyword>
<evidence type="ECO:0000259" key="1">
    <source>
        <dbReference type="Pfam" id="PF00535"/>
    </source>
</evidence>
<dbReference type="AlphaFoldDB" id="A0A4Q7MMC1"/>
<dbReference type="PANTHER" id="PTHR43179:SF7">
    <property type="entry name" value="RHAMNOSYLTRANSFERASE WBBL"/>
    <property type="match status" value="1"/>
</dbReference>
<evidence type="ECO:0000313" key="2">
    <source>
        <dbReference type="EMBL" id="RZS67922.1"/>
    </source>
</evidence>
<gene>
    <name evidence="2" type="ORF">EV187_0344</name>
</gene>
<proteinExistence type="predicted"/>
<dbReference type="RefSeq" id="WP_130351310.1">
    <property type="nucleotide sequence ID" value="NZ_SGWY01000001.1"/>
</dbReference>
<dbReference type="Proteomes" id="UP000293289">
    <property type="component" value="Unassembled WGS sequence"/>
</dbReference>
<dbReference type="InterPro" id="IPR029044">
    <property type="entry name" value="Nucleotide-diphossugar_trans"/>
</dbReference>
<reference evidence="2 3" key="1">
    <citation type="submission" date="2019-02" db="EMBL/GenBank/DDBJ databases">
        <title>Genomic Encyclopedia of Type Strains, Phase IV (KMG-IV): sequencing the most valuable type-strain genomes for metagenomic binning, comparative biology and taxonomic classification.</title>
        <authorList>
            <person name="Goeker M."/>
        </authorList>
    </citation>
    <scope>NUCLEOTIDE SEQUENCE [LARGE SCALE GENOMIC DNA]</scope>
    <source>
        <strain evidence="2 3">DSM 43045</strain>
    </source>
</reference>
<name>A0A4Q7MMC1_9MICO</name>
<dbReference type="Pfam" id="PF00535">
    <property type="entry name" value="Glycos_transf_2"/>
    <property type="match status" value="1"/>
</dbReference>
<dbReference type="InterPro" id="IPR001173">
    <property type="entry name" value="Glyco_trans_2-like"/>
</dbReference>
<protein>
    <submittedName>
        <fullName evidence="2">GT2 family glycosyltransferase</fullName>
    </submittedName>
</protein>
<dbReference type="SUPFAM" id="SSF53448">
    <property type="entry name" value="Nucleotide-diphospho-sugar transferases"/>
    <property type="match status" value="1"/>
</dbReference>
<dbReference type="GO" id="GO:0016740">
    <property type="term" value="F:transferase activity"/>
    <property type="evidence" value="ECO:0007669"/>
    <property type="project" value="UniProtKB-KW"/>
</dbReference>
<accession>A0A4Q7MMC1</accession>
<dbReference type="PANTHER" id="PTHR43179">
    <property type="entry name" value="RHAMNOSYLTRANSFERASE WBBL"/>
    <property type="match status" value="1"/>
</dbReference>
<sequence>MSEFTSRVRRLLPGRFAPPAPAAPDPDAALLSSGLFDLDYYRAQLPAHAPRLETVEDAVAYHIASGRAENLSFSPFVEVAWWSDEELTADAVAHLESDLVLGYLRHATTSPLTADRDVDVDVSLLALQALIGDADRVDVGGGLSLADAGRRMTRLVADAYASPPNEGARSNVDWDLARSSAATRVPGRVSVLIPTYQDWRMTTDAVRSVLAECDGADIEVMVIDNGSAPHVFRLLTGLFIADTRVHVIRCDVNTNFAGGMNRGIADSTGEYVLLLNNDAVVRDGWLDPLLRVLAESADVLGVQPLLLYPNGRIQTAGTVFLGERVLPWHFLAGHPREDAGRMRRLDFSAVTAAVMMLRASTLIDVEGFDEGYVNGYEDVDLCLRLAERQGGGFRVVPESIAVHAEGSSPGRSRFDTANRKRFLERWRGRFPASDAERYRAIGVVIDGYRTVAFHDEARIVEGVPILRRTRTTVASGPASGLPSLRWALTAHDGEDVRRERLAEILVELGQEVVTTRGGVHPSDNLDDIVVAFTVDAPTTPRAAAFNVLVSAESSSAFDAAALFDAVVSTDDSRVAAFAGQAVVRVTDLADHDEMVDAVRTIVAAAAQDRDRRYGG</sequence>
<organism evidence="2 3">
    <name type="scientific">Agromyces ramosus</name>
    <dbReference type="NCBI Taxonomy" id="33879"/>
    <lineage>
        <taxon>Bacteria</taxon>
        <taxon>Bacillati</taxon>
        <taxon>Actinomycetota</taxon>
        <taxon>Actinomycetes</taxon>
        <taxon>Micrococcales</taxon>
        <taxon>Microbacteriaceae</taxon>
        <taxon>Agromyces</taxon>
    </lineage>
</organism>
<keyword evidence="2" id="KW-0808">Transferase</keyword>
<dbReference type="EMBL" id="SGWY01000001">
    <property type="protein sequence ID" value="RZS67922.1"/>
    <property type="molecule type" value="Genomic_DNA"/>
</dbReference>
<comment type="caution">
    <text evidence="2">The sequence shown here is derived from an EMBL/GenBank/DDBJ whole genome shotgun (WGS) entry which is preliminary data.</text>
</comment>
<dbReference type="OrthoDB" id="5165900at2"/>
<dbReference type="Gene3D" id="3.90.550.10">
    <property type="entry name" value="Spore Coat Polysaccharide Biosynthesis Protein SpsA, Chain A"/>
    <property type="match status" value="1"/>
</dbReference>
<evidence type="ECO:0000313" key="3">
    <source>
        <dbReference type="Proteomes" id="UP000293289"/>
    </source>
</evidence>
<feature type="domain" description="Glycosyltransferase 2-like" evidence="1">
    <location>
        <begin position="190"/>
        <end position="303"/>
    </location>
</feature>